<dbReference type="AlphaFoldDB" id="A0A225E1V2"/>
<gene>
    <name evidence="1" type="ORF">FRUB_01230</name>
</gene>
<organism evidence="1 2">
    <name type="scientific">Fimbriiglobus ruber</name>
    <dbReference type="NCBI Taxonomy" id="1908690"/>
    <lineage>
        <taxon>Bacteria</taxon>
        <taxon>Pseudomonadati</taxon>
        <taxon>Planctomycetota</taxon>
        <taxon>Planctomycetia</taxon>
        <taxon>Gemmatales</taxon>
        <taxon>Gemmataceae</taxon>
        <taxon>Fimbriiglobus</taxon>
    </lineage>
</organism>
<proteinExistence type="predicted"/>
<reference evidence="2" key="1">
    <citation type="submission" date="2017-06" db="EMBL/GenBank/DDBJ databases">
        <title>Genome analysis of Fimbriiglobus ruber SP5, the first member of the order Planctomycetales with confirmed chitinolytic capability.</title>
        <authorList>
            <person name="Ravin N.V."/>
            <person name="Rakitin A.L."/>
            <person name="Ivanova A.A."/>
            <person name="Beletsky A.V."/>
            <person name="Kulichevskaya I.S."/>
            <person name="Mardanov A.V."/>
            <person name="Dedysh S.N."/>
        </authorList>
    </citation>
    <scope>NUCLEOTIDE SEQUENCE [LARGE SCALE GENOMIC DNA]</scope>
    <source>
        <strain evidence="2">SP5</strain>
    </source>
</reference>
<sequence>MAEVLPHPDMDRDFSQFPFSFADGYVDIRTRNGEPLSVSTAVYLLELAKQIILTESLEG</sequence>
<dbReference type="RefSeq" id="WP_088252617.1">
    <property type="nucleotide sequence ID" value="NZ_NIDE01000001.1"/>
</dbReference>
<accession>A0A225E1V2</accession>
<dbReference type="EMBL" id="NIDE01000001">
    <property type="protein sequence ID" value="OWK47531.1"/>
    <property type="molecule type" value="Genomic_DNA"/>
</dbReference>
<dbReference type="Proteomes" id="UP000214646">
    <property type="component" value="Unassembled WGS sequence"/>
</dbReference>
<evidence type="ECO:0000313" key="1">
    <source>
        <dbReference type="EMBL" id="OWK47531.1"/>
    </source>
</evidence>
<name>A0A225E1V2_9BACT</name>
<evidence type="ECO:0000313" key="2">
    <source>
        <dbReference type="Proteomes" id="UP000214646"/>
    </source>
</evidence>
<protein>
    <submittedName>
        <fullName evidence="1">Uncharacterized protein</fullName>
    </submittedName>
</protein>
<comment type="caution">
    <text evidence="1">The sequence shown here is derived from an EMBL/GenBank/DDBJ whole genome shotgun (WGS) entry which is preliminary data.</text>
</comment>
<keyword evidence="2" id="KW-1185">Reference proteome</keyword>